<evidence type="ECO:0000313" key="2">
    <source>
        <dbReference type="EMBL" id="KTE93347.1"/>
    </source>
</evidence>
<evidence type="ECO:0000256" key="1">
    <source>
        <dbReference type="ARBA" id="ARBA00023186"/>
    </source>
</evidence>
<sequence>MDTTEQKDLLEIRQFMYSFLSAVFLYPPQAEQVTMILQRQLFKEFPLDIADEQYQEALANLVRWTNENCASDLVNVTSSLNKDYTALFIGPGHLAAPPWESVYRTEERLTFGEPTLEVREWYQRCGLEFVHKNSEPDDHFGLELEFMSKLIASELEAWEEDDVIKAEGLAREQPAFLDEHLLRWAKEFTQDVQASAQTLYYQGLAQLAYSYLIWDGKQLRDGKNT</sequence>
<gene>
    <name evidence="2" type="ORF">AT727_15155</name>
</gene>
<dbReference type="PANTHER" id="PTHR34227">
    <property type="entry name" value="CHAPERONE PROTEIN YCDY"/>
    <property type="match status" value="1"/>
</dbReference>
<dbReference type="Proteomes" id="UP000054623">
    <property type="component" value="Unassembled WGS sequence"/>
</dbReference>
<dbReference type="InterPro" id="IPR050289">
    <property type="entry name" value="TorD/DmsD_chaperones"/>
</dbReference>
<reference evidence="2 3" key="1">
    <citation type="submission" date="2015-12" db="EMBL/GenBank/DDBJ databases">
        <title>Draft Genome Sequence of Desulfitobacterium hafniense Strain DH, a Sulfate-reducing Bacterium Isolated from Paddy Soils.</title>
        <authorList>
            <person name="Bao P."/>
            <person name="Zhang X."/>
            <person name="Li G."/>
        </authorList>
    </citation>
    <scope>NUCLEOTIDE SEQUENCE [LARGE SCALE GENOMIC DNA]</scope>
    <source>
        <strain evidence="2 3">DH</strain>
    </source>
</reference>
<proteinExistence type="predicted"/>
<dbReference type="Gene3D" id="1.10.3480.10">
    <property type="entry name" value="TorD-like"/>
    <property type="match status" value="1"/>
</dbReference>
<dbReference type="OrthoDB" id="9795302at2"/>
<dbReference type="PANTHER" id="PTHR34227:SF13">
    <property type="entry name" value="TAT PROOFREADING CHAPERONE DMSD-RELATED"/>
    <property type="match status" value="1"/>
</dbReference>
<name>A0A0W1JNZ9_DESHA</name>
<protein>
    <submittedName>
        <fullName evidence="2">Dehydrogenase</fullName>
    </submittedName>
</protein>
<evidence type="ECO:0000313" key="3">
    <source>
        <dbReference type="Proteomes" id="UP000054623"/>
    </source>
</evidence>
<organism evidence="2 3">
    <name type="scientific">Desulfitobacterium hafniense</name>
    <name type="common">Desulfitobacterium frappieri</name>
    <dbReference type="NCBI Taxonomy" id="49338"/>
    <lineage>
        <taxon>Bacteria</taxon>
        <taxon>Bacillati</taxon>
        <taxon>Bacillota</taxon>
        <taxon>Clostridia</taxon>
        <taxon>Eubacteriales</taxon>
        <taxon>Desulfitobacteriaceae</taxon>
        <taxon>Desulfitobacterium</taxon>
    </lineage>
</organism>
<dbReference type="OMA" id="FYYDVCQ"/>
<comment type="caution">
    <text evidence="2">The sequence shown here is derived from an EMBL/GenBank/DDBJ whole genome shotgun (WGS) entry which is preliminary data.</text>
</comment>
<dbReference type="SUPFAM" id="SSF89155">
    <property type="entry name" value="TorD-like"/>
    <property type="match status" value="1"/>
</dbReference>
<keyword evidence="1" id="KW-0143">Chaperone</keyword>
<dbReference type="InterPro" id="IPR020945">
    <property type="entry name" value="DMSO/NO3_reduct_chaperone"/>
</dbReference>
<dbReference type="Pfam" id="PF02613">
    <property type="entry name" value="Nitrate_red_del"/>
    <property type="match status" value="1"/>
</dbReference>
<dbReference type="InterPro" id="IPR036411">
    <property type="entry name" value="TorD-like_sf"/>
</dbReference>
<dbReference type="AlphaFoldDB" id="A0A0W1JNZ9"/>
<accession>A0A0W1JNZ9</accession>
<dbReference type="EMBL" id="LOCK01000002">
    <property type="protein sequence ID" value="KTE93347.1"/>
    <property type="molecule type" value="Genomic_DNA"/>
</dbReference>
<dbReference type="RefSeq" id="WP_005814882.1">
    <property type="nucleotide sequence ID" value="NZ_CABKQQ010000054.1"/>
</dbReference>